<dbReference type="Pfam" id="PF00169">
    <property type="entry name" value="PH"/>
    <property type="match status" value="2"/>
</dbReference>
<dbReference type="Proteomes" id="UP000529728">
    <property type="component" value="Unassembled WGS sequence"/>
</dbReference>
<accession>A0A7K4XIA0</accession>
<evidence type="ECO:0000256" key="2">
    <source>
        <dbReference type="ARBA" id="ARBA00022490"/>
    </source>
</evidence>
<dbReference type="PANTHER" id="PTHR14338:SF4">
    <property type="entry name" value="ACTIN FILAMENT-ASSOCIATED PROTEIN 1-LIKE 2"/>
    <property type="match status" value="1"/>
</dbReference>
<evidence type="ECO:0000256" key="7">
    <source>
        <dbReference type="SAM" id="Coils"/>
    </source>
</evidence>
<feature type="region of interest" description="Disordered" evidence="8">
    <location>
        <begin position="498"/>
        <end position="523"/>
    </location>
</feature>
<dbReference type="OrthoDB" id="8443615at2759"/>
<comment type="caution">
    <text evidence="10">The sequence shown here is derived from an EMBL/GenBank/DDBJ whole genome shotgun (WGS) entry which is preliminary data.</text>
</comment>
<sequence length="820" mass="91517">ALEQLLTELEDFLRILDKENLSSTAVVKKSFLSDLLKVYTKSSGGDEEYIYMNKVTVHKQQGDQEKQDKVLDQKDSLTNGDSGLHLSPPQKSLPDLPPPKILETRQPPVPKIESPEGYYEEAEPYDVSVNEDGEAVSSSYESYDEEESSKGKSATHQWPSPEATIELMKDARICAFLWRKKWLGQWAKQLCVIKDTRLLCYKSSKDHNPQLDVNLLGCTVIHKEKQVRKKEHKLKIIPTNADVIVLGLQSKDQAEQWLRVIQETSGLLCEGGSEGNQYIPDSQRLSYPKVEVPERCSAASESGSSTDGHTETAETKDVKKKGTTGLKLSNLMNLGRKKSSSLDSPERSLETSSYLNVLVNSQWKSRWCQIKDGHLHFYQDKNRSKLAQQPLSLAGCEIIPEPSPDHLYSFRILHNGEERVVLEAKSSEEMGHWLGLLLSESGSKTDPEEFTYDYVDADRVSCIVSAAKNSFFLMQRKYSEPNAYIDNLPKGRVQQDELYDDVDLPDVPVEEAPKSESKLEGDQDRVYLDLTPVKSLLHCAGKMSCQSSPLSSPSLERAANKAAAPESTAETAPVAKEAEPCTKATETSEQKQLEKPECEEPLPRVPAVKIQTQQQNIAFPQVAPEVPAGAVPAGSPQLVPAHRPKMPLPAVETKLGKNRTEAEVKRFTEEKERLEKEKDEIRAQLTQLRRERRELKEMLGGSTDSFPFTDKSLEQRLKEIDEECKRKESQRVDLELSLVEVKENLKKAESGPVTLGTAVDTTHLENTAPRAKSASPANSAENSPVNSATALKNRPLSVMVTGKGTVLQKAKVRYSRKICL</sequence>
<dbReference type="GO" id="GO:0042169">
    <property type="term" value="F:SH2 domain binding"/>
    <property type="evidence" value="ECO:0007669"/>
    <property type="project" value="TreeGrafter"/>
</dbReference>
<dbReference type="GO" id="GO:0006954">
    <property type="term" value="P:inflammatory response"/>
    <property type="evidence" value="ECO:0007669"/>
    <property type="project" value="TreeGrafter"/>
</dbReference>
<dbReference type="InterPro" id="IPR001849">
    <property type="entry name" value="PH_domain"/>
</dbReference>
<evidence type="ECO:0000313" key="11">
    <source>
        <dbReference type="Proteomes" id="UP000529728"/>
    </source>
</evidence>
<feature type="compositionally biased region" description="Basic and acidic residues" evidence="8">
    <location>
        <begin position="308"/>
        <end position="317"/>
    </location>
</feature>
<dbReference type="EMBL" id="VWZN01010428">
    <property type="protein sequence ID" value="NWR46675.1"/>
    <property type="molecule type" value="Genomic_DNA"/>
</dbReference>
<evidence type="ECO:0000256" key="6">
    <source>
        <dbReference type="ARBA" id="ARBA00072612"/>
    </source>
</evidence>
<keyword evidence="2" id="KW-0963">Cytoplasm</keyword>
<keyword evidence="4 7" id="KW-0175">Coiled coil</keyword>
<dbReference type="SUPFAM" id="SSF50729">
    <property type="entry name" value="PH domain-like"/>
    <property type="match status" value="2"/>
</dbReference>
<dbReference type="AlphaFoldDB" id="A0A7K4XIA0"/>
<feature type="compositionally biased region" description="Acidic residues" evidence="8">
    <location>
        <begin position="118"/>
        <end position="134"/>
    </location>
</feature>
<dbReference type="GO" id="GO:0032675">
    <property type="term" value="P:regulation of interleukin-6 production"/>
    <property type="evidence" value="ECO:0007669"/>
    <property type="project" value="TreeGrafter"/>
</dbReference>
<dbReference type="InterPro" id="IPR030113">
    <property type="entry name" value="AFAP"/>
</dbReference>
<feature type="non-terminal residue" evidence="10">
    <location>
        <position position="1"/>
    </location>
</feature>
<evidence type="ECO:0000256" key="1">
    <source>
        <dbReference type="ARBA" id="ARBA00004496"/>
    </source>
</evidence>
<organism evidence="10 11">
    <name type="scientific">Regulus satrapa</name>
    <name type="common">Golden-crowned kinglet</name>
    <dbReference type="NCBI Taxonomy" id="13245"/>
    <lineage>
        <taxon>Eukaryota</taxon>
        <taxon>Metazoa</taxon>
        <taxon>Chordata</taxon>
        <taxon>Craniata</taxon>
        <taxon>Vertebrata</taxon>
        <taxon>Euteleostomi</taxon>
        <taxon>Archelosauria</taxon>
        <taxon>Archosauria</taxon>
        <taxon>Dinosauria</taxon>
        <taxon>Saurischia</taxon>
        <taxon>Theropoda</taxon>
        <taxon>Coelurosauria</taxon>
        <taxon>Aves</taxon>
        <taxon>Neognathae</taxon>
        <taxon>Neoaves</taxon>
        <taxon>Telluraves</taxon>
        <taxon>Australaves</taxon>
        <taxon>Passeriformes</taxon>
        <taxon>Regulidae</taxon>
        <taxon>Regulus</taxon>
    </lineage>
</organism>
<feature type="region of interest" description="Disordered" evidence="8">
    <location>
        <begin position="74"/>
        <end position="159"/>
    </location>
</feature>
<dbReference type="GO" id="GO:0005829">
    <property type="term" value="C:cytosol"/>
    <property type="evidence" value="ECO:0007669"/>
    <property type="project" value="TreeGrafter"/>
</dbReference>
<evidence type="ECO:0000313" key="10">
    <source>
        <dbReference type="EMBL" id="NWR46675.1"/>
    </source>
</evidence>
<dbReference type="PANTHER" id="PTHR14338">
    <property type="entry name" value="ACTIN FILAMENT-ASSOCIATED PROTEIN 1 FAMILY MEMBER"/>
    <property type="match status" value="1"/>
</dbReference>
<feature type="compositionally biased region" description="Low complexity" evidence="8">
    <location>
        <begin position="562"/>
        <end position="575"/>
    </location>
</feature>
<feature type="compositionally biased region" description="Basic and acidic residues" evidence="8">
    <location>
        <begin position="576"/>
        <end position="601"/>
    </location>
</feature>
<keyword evidence="3" id="KW-0677">Repeat</keyword>
<gene>
    <name evidence="10" type="primary">Afap1l2_0</name>
    <name evidence="10" type="ORF">REGSAT_R04927</name>
</gene>
<dbReference type="SMART" id="SM00233">
    <property type="entry name" value="PH"/>
    <property type="match status" value="2"/>
</dbReference>
<dbReference type="GO" id="GO:0045742">
    <property type="term" value="P:positive regulation of epidermal growth factor receptor signaling pathway"/>
    <property type="evidence" value="ECO:0007669"/>
    <property type="project" value="TreeGrafter"/>
</dbReference>
<dbReference type="GO" id="GO:0017124">
    <property type="term" value="F:SH3 domain binding"/>
    <property type="evidence" value="ECO:0007669"/>
    <property type="project" value="TreeGrafter"/>
</dbReference>
<comment type="function">
    <text evidence="5">May play a role in a signaling cascade by enhancing the kinase activity of SRC. Contributes to SRC-regulated transcription activation.</text>
</comment>
<keyword evidence="11" id="KW-1185">Reference proteome</keyword>
<feature type="compositionally biased region" description="Low complexity" evidence="8">
    <location>
        <begin position="771"/>
        <end position="788"/>
    </location>
</feature>
<evidence type="ECO:0000256" key="3">
    <source>
        <dbReference type="ARBA" id="ARBA00022737"/>
    </source>
</evidence>
<protein>
    <recommendedName>
        <fullName evidence="6">Actin filament-associated protein 1-like 2</fullName>
    </recommendedName>
</protein>
<dbReference type="GO" id="GO:0032757">
    <property type="term" value="P:positive regulation of interleukin-8 production"/>
    <property type="evidence" value="ECO:0007669"/>
    <property type="project" value="TreeGrafter"/>
</dbReference>
<dbReference type="FunFam" id="2.30.29.30:FF:000020">
    <property type="entry name" value="Actin filament-associated protein 1-like 2 isoform 1"/>
    <property type="match status" value="1"/>
</dbReference>
<dbReference type="CDD" id="cd13306">
    <property type="entry name" value="PH1_AFAP"/>
    <property type="match status" value="1"/>
</dbReference>
<feature type="region of interest" description="Disordered" evidence="8">
    <location>
        <begin position="296"/>
        <end position="322"/>
    </location>
</feature>
<feature type="domain" description="PH" evidence="9">
    <location>
        <begin position="170"/>
        <end position="266"/>
    </location>
</feature>
<comment type="subcellular location">
    <subcellularLocation>
        <location evidence="1">Cytoplasm</location>
    </subcellularLocation>
</comment>
<feature type="coiled-coil region" evidence="7">
    <location>
        <begin position="657"/>
        <end position="744"/>
    </location>
</feature>
<feature type="domain" description="PH" evidence="9">
    <location>
        <begin position="348"/>
        <end position="442"/>
    </location>
</feature>
<feature type="non-terminal residue" evidence="10">
    <location>
        <position position="820"/>
    </location>
</feature>
<feature type="region of interest" description="Disordered" evidence="8">
    <location>
        <begin position="762"/>
        <end position="790"/>
    </location>
</feature>
<dbReference type="InterPro" id="IPR011993">
    <property type="entry name" value="PH-like_dom_sf"/>
</dbReference>
<feature type="compositionally biased region" description="Basic and acidic residues" evidence="8">
    <location>
        <begin position="511"/>
        <end position="523"/>
    </location>
</feature>
<dbReference type="PROSITE" id="PS50003">
    <property type="entry name" value="PH_DOMAIN"/>
    <property type="match status" value="2"/>
</dbReference>
<evidence type="ECO:0000259" key="9">
    <source>
        <dbReference type="PROSITE" id="PS50003"/>
    </source>
</evidence>
<evidence type="ECO:0000256" key="4">
    <source>
        <dbReference type="ARBA" id="ARBA00023054"/>
    </source>
</evidence>
<name>A0A7K4XIA0_REGSA</name>
<dbReference type="FunFam" id="2.30.29.30:FF:000171">
    <property type="entry name" value="Actin filament-associated protein 1-like 2 isoform 1"/>
    <property type="match status" value="1"/>
</dbReference>
<dbReference type="CDD" id="cd13307">
    <property type="entry name" value="PH2_AFAP"/>
    <property type="match status" value="1"/>
</dbReference>
<dbReference type="GO" id="GO:0045893">
    <property type="term" value="P:positive regulation of DNA-templated transcription"/>
    <property type="evidence" value="ECO:0007669"/>
    <property type="project" value="TreeGrafter"/>
</dbReference>
<feature type="region of interest" description="Disordered" evidence="8">
    <location>
        <begin position="545"/>
        <end position="601"/>
    </location>
</feature>
<reference evidence="10 11" key="1">
    <citation type="submission" date="2019-09" db="EMBL/GenBank/DDBJ databases">
        <title>Bird 10,000 Genomes (B10K) Project - Family phase.</title>
        <authorList>
            <person name="Zhang G."/>
        </authorList>
    </citation>
    <scope>NUCLEOTIDE SEQUENCE [LARGE SCALE GENOMIC DNA]</scope>
    <source>
        <strain evidence="10">B10K-DU-001-18</strain>
        <tissue evidence="10">Muscle</tissue>
    </source>
</reference>
<evidence type="ECO:0000256" key="8">
    <source>
        <dbReference type="SAM" id="MobiDB-lite"/>
    </source>
</evidence>
<dbReference type="Gene3D" id="2.30.29.30">
    <property type="entry name" value="Pleckstrin-homology domain (PH domain)/Phosphotyrosine-binding domain (PTB)"/>
    <property type="match status" value="2"/>
</dbReference>
<evidence type="ECO:0000256" key="5">
    <source>
        <dbReference type="ARBA" id="ARBA00059761"/>
    </source>
</evidence>
<proteinExistence type="predicted"/>
<dbReference type="GO" id="GO:0007346">
    <property type="term" value="P:regulation of mitotic cell cycle"/>
    <property type="evidence" value="ECO:0007669"/>
    <property type="project" value="TreeGrafter"/>
</dbReference>